<evidence type="ECO:0000256" key="1">
    <source>
        <dbReference type="SAM" id="SignalP"/>
    </source>
</evidence>
<dbReference type="OrthoDB" id="2610441at2"/>
<gene>
    <name evidence="2" type="ORF">CF651_02375</name>
</gene>
<evidence type="ECO:0000313" key="2">
    <source>
        <dbReference type="EMBL" id="OXM87966.1"/>
    </source>
</evidence>
<organism evidence="2 3">
    <name type="scientific">Paenibacillus rigui</name>
    <dbReference type="NCBI Taxonomy" id="554312"/>
    <lineage>
        <taxon>Bacteria</taxon>
        <taxon>Bacillati</taxon>
        <taxon>Bacillota</taxon>
        <taxon>Bacilli</taxon>
        <taxon>Bacillales</taxon>
        <taxon>Paenibacillaceae</taxon>
        <taxon>Paenibacillus</taxon>
    </lineage>
</organism>
<dbReference type="Proteomes" id="UP000215509">
    <property type="component" value="Unassembled WGS sequence"/>
</dbReference>
<protein>
    <recommendedName>
        <fullName evidence="4">Lipoprotein</fullName>
    </recommendedName>
</protein>
<keyword evidence="1" id="KW-0732">Signal</keyword>
<sequence>MMFIKKSSFMIAVVILLFMAACSFSSPAQTKPVSQKALFVGRESGGDALVIKHLKTMGYQVEVIADKELTAEKAVGHTLVFVSSTVNSGKVSNKLKASPVPVIYAESQNIGDLDLSGRETDTDNGDFAGKSVEIQAPEHPIAAGLKGQVDIYKENGKIGFIVPSAKGTIVAAAPDNKQKAVIWAFEKGGRNSSNEVLPARQVYFYLVGGEEINQTEAGWKLFESAVAWVAGK</sequence>
<feature type="signal peptide" evidence="1">
    <location>
        <begin position="1"/>
        <end position="28"/>
    </location>
</feature>
<feature type="chain" id="PRO_5039324714" description="Lipoprotein" evidence="1">
    <location>
        <begin position="29"/>
        <end position="232"/>
    </location>
</feature>
<dbReference type="AlphaFoldDB" id="A0A229UWT0"/>
<dbReference type="EMBL" id="NMQW01000002">
    <property type="protein sequence ID" value="OXM87966.1"/>
    <property type="molecule type" value="Genomic_DNA"/>
</dbReference>
<reference evidence="2 3" key="1">
    <citation type="submission" date="2017-07" db="EMBL/GenBank/DDBJ databases">
        <title>Genome sequencing and assembly of Paenibacillus rigui.</title>
        <authorList>
            <person name="Mayilraj S."/>
        </authorList>
    </citation>
    <scope>NUCLEOTIDE SEQUENCE [LARGE SCALE GENOMIC DNA]</scope>
    <source>
        <strain evidence="2 3">JCM 16352</strain>
    </source>
</reference>
<keyword evidence="3" id="KW-1185">Reference proteome</keyword>
<dbReference type="PROSITE" id="PS51257">
    <property type="entry name" value="PROKAR_LIPOPROTEIN"/>
    <property type="match status" value="1"/>
</dbReference>
<proteinExistence type="predicted"/>
<name>A0A229UWT0_9BACL</name>
<dbReference type="RefSeq" id="WP_094013215.1">
    <property type="nucleotide sequence ID" value="NZ_NMQW01000002.1"/>
</dbReference>
<evidence type="ECO:0000313" key="3">
    <source>
        <dbReference type="Proteomes" id="UP000215509"/>
    </source>
</evidence>
<comment type="caution">
    <text evidence="2">The sequence shown here is derived from an EMBL/GenBank/DDBJ whole genome shotgun (WGS) entry which is preliminary data.</text>
</comment>
<accession>A0A229UWT0</accession>
<evidence type="ECO:0008006" key="4">
    <source>
        <dbReference type="Google" id="ProtNLM"/>
    </source>
</evidence>